<keyword evidence="12 15" id="KW-0472">Membrane</keyword>
<keyword evidence="7" id="KW-0256">Endoplasmic reticulum</keyword>
<sequence>MLITSSIFIDFFILLVTAVYVLHIYISNKYKYWKKRGVYFPKPKPFVGNFLDVILLKKHSSEWIKDLYDQIDKDFFGVYVFDDAYFVAKDPNLIKNILVKNFSHFVNRNIASPEHSPCIAHMLFFQKGLPWKTGRSKITVALTSGKMKSMFPLLLESAENLVNFLEKNNQDVWEAKELFAKYATDVISKCFFGINSHSFENFDSKFTILRRKVFGFSFRNIFAQTIYFFKPSWVQRFKIEFVDKEVMEYFSEVFMASLKARETKNSRYSDLIDIMNELKKTKEVRVDGTDDVIFCGAALQFFFAGFETTSSAIAFTLYEFAVNVDIQKAAREEVRTVIEKYEGISNEAVNDLPYLDMCLNETLRKYPVLPFLERNCTEDFPVPNSDVVIEKGTAVLIPTLGLHLDKNLFPDPHKYDPERFRNKINTTNGLSYIPFGDGPRNCLGERFGRMAAKLALVSIINNFEVTKCSTTPIPIIIEPKCLLIESKGGLPLRFTRLH</sequence>
<name>A0A9P0DAU9_9CUCU</name>
<evidence type="ECO:0000256" key="6">
    <source>
        <dbReference type="ARBA" id="ARBA00022723"/>
    </source>
</evidence>
<evidence type="ECO:0000256" key="5">
    <source>
        <dbReference type="ARBA" id="ARBA00022617"/>
    </source>
</evidence>
<dbReference type="GO" id="GO:0020037">
    <property type="term" value="F:heme binding"/>
    <property type="evidence" value="ECO:0007669"/>
    <property type="project" value="InterPro"/>
</dbReference>
<keyword evidence="15" id="KW-1133">Transmembrane helix</keyword>
<evidence type="ECO:0000256" key="12">
    <source>
        <dbReference type="ARBA" id="ARBA00023136"/>
    </source>
</evidence>
<evidence type="ECO:0000256" key="7">
    <source>
        <dbReference type="ARBA" id="ARBA00022824"/>
    </source>
</evidence>
<dbReference type="InterPro" id="IPR001128">
    <property type="entry name" value="Cyt_P450"/>
</dbReference>
<dbReference type="PRINTS" id="PR00385">
    <property type="entry name" value="P450"/>
</dbReference>
<evidence type="ECO:0000256" key="11">
    <source>
        <dbReference type="ARBA" id="ARBA00023033"/>
    </source>
</evidence>
<reference evidence="16" key="1">
    <citation type="submission" date="2022-01" db="EMBL/GenBank/DDBJ databases">
        <authorList>
            <person name="King R."/>
        </authorList>
    </citation>
    <scope>NUCLEOTIDE SEQUENCE</scope>
</reference>
<keyword evidence="9 14" id="KW-0560">Oxidoreductase</keyword>
<evidence type="ECO:0000256" key="13">
    <source>
        <dbReference type="PIRSR" id="PIRSR602401-1"/>
    </source>
</evidence>
<dbReference type="PRINTS" id="PR00463">
    <property type="entry name" value="EP450I"/>
</dbReference>
<dbReference type="EMBL" id="OV651819">
    <property type="protein sequence ID" value="CAH1113022.1"/>
    <property type="molecule type" value="Genomic_DNA"/>
</dbReference>
<dbReference type="GO" id="GO:0005506">
    <property type="term" value="F:iron ion binding"/>
    <property type="evidence" value="ECO:0007669"/>
    <property type="project" value="InterPro"/>
</dbReference>
<dbReference type="FunFam" id="1.10.630.10:FF:000042">
    <property type="entry name" value="Cytochrome P450"/>
    <property type="match status" value="1"/>
</dbReference>
<keyword evidence="6 13" id="KW-0479">Metal-binding</keyword>
<dbReference type="PANTHER" id="PTHR24292:SF45">
    <property type="entry name" value="CYTOCHROME P450 6G1-RELATED"/>
    <property type="match status" value="1"/>
</dbReference>
<feature type="binding site" description="axial binding residue" evidence="13">
    <location>
        <position position="442"/>
    </location>
    <ligand>
        <name>heme</name>
        <dbReference type="ChEBI" id="CHEBI:30413"/>
    </ligand>
    <ligandPart>
        <name>Fe</name>
        <dbReference type="ChEBI" id="CHEBI:18248"/>
    </ligandPart>
</feature>
<comment type="subcellular location">
    <subcellularLocation>
        <location evidence="3">Endoplasmic reticulum membrane</location>
        <topology evidence="3">Peripheral membrane protein</topology>
    </subcellularLocation>
    <subcellularLocation>
        <location evidence="2">Microsome membrane</location>
        <topology evidence="2">Peripheral membrane protein</topology>
    </subcellularLocation>
</comment>
<evidence type="ECO:0000256" key="10">
    <source>
        <dbReference type="ARBA" id="ARBA00023004"/>
    </source>
</evidence>
<evidence type="ECO:0000256" key="8">
    <source>
        <dbReference type="ARBA" id="ARBA00022848"/>
    </source>
</evidence>
<evidence type="ECO:0000313" key="16">
    <source>
        <dbReference type="EMBL" id="CAH1113022.1"/>
    </source>
</evidence>
<dbReference type="InterPro" id="IPR002401">
    <property type="entry name" value="Cyt_P450_E_grp-I"/>
</dbReference>
<dbReference type="CDD" id="cd11056">
    <property type="entry name" value="CYP6-like"/>
    <property type="match status" value="1"/>
</dbReference>
<keyword evidence="15" id="KW-0812">Transmembrane</keyword>
<dbReference type="OrthoDB" id="2789670at2759"/>
<dbReference type="InterPro" id="IPR036396">
    <property type="entry name" value="Cyt_P450_sf"/>
</dbReference>
<dbReference type="AlphaFoldDB" id="A0A9P0DAU9"/>
<keyword evidence="11 14" id="KW-0503">Monooxygenase</keyword>
<dbReference type="InterPro" id="IPR017972">
    <property type="entry name" value="Cyt_P450_CS"/>
</dbReference>
<comment type="cofactor">
    <cofactor evidence="1 13">
        <name>heme</name>
        <dbReference type="ChEBI" id="CHEBI:30413"/>
    </cofactor>
</comment>
<protein>
    <recommendedName>
        <fullName evidence="18">Cytochrome P450</fullName>
    </recommendedName>
</protein>
<evidence type="ECO:0000256" key="4">
    <source>
        <dbReference type="ARBA" id="ARBA00010617"/>
    </source>
</evidence>
<evidence type="ECO:0000256" key="9">
    <source>
        <dbReference type="ARBA" id="ARBA00023002"/>
    </source>
</evidence>
<comment type="similarity">
    <text evidence="4 14">Belongs to the cytochrome P450 family.</text>
</comment>
<keyword evidence="10 13" id="KW-0408">Iron</keyword>
<evidence type="ECO:0000256" key="2">
    <source>
        <dbReference type="ARBA" id="ARBA00004174"/>
    </source>
</evidence>
<evidence type="ECO:0008006" key="18">
    <source>
        <dbReference type="Google" id="ProtNLM"/>
    </source>
</evidence>
<keyword evidence="17" id="KW-1185">Reference proteome</keyword>
<gene>
    <name evidence="16" type="ORF">PSYICH_LOCUS13170</name>
</gene>
<accession>A0A9P0DAU9</accession>
<dbReference type="Gene3D" id="1.10.630.10">
    <property type="entry name" value="Cytochrome P450"/>
    <property type="match status" value="1"/>
</dbReference>
<dbReference type="Proteomes" id="UP001153636">
    <property type="component" value="Chromosome 7"/>
</dbReference>
<dbReference type="InterPro" id="IPR050476">
    <property type="entry name" value="Insect_CytP450_Detox"/>
</dbReference>
<evidence type="ECO:0000313" key="17">
    <source>
        <dbReference type="Proteomes" id="UP001153636"/>
    </source>
</evidence>
<feature type="transmembrane region" description="Helical" evidence="15">
    <location>
        <begin position="6"/>
        <end position="26"/>
    </location>
</feature>
<keyword evidence="8" id="KW-0492">Microsome</keyword>
<evidence type="ECO:0000256" key="15">
    <source>
        <dbReference type="SAM" id="Phobius"/>
    </source>
</evidence>
<dbReference type="GO" id="GO:0016705">
    <property type="term" value="F:oxidoreductase activity, acting on paired donors, with incorporation or reduction of molecular oxygen"/>
    <property type="evidence" value="ECO:0007669"/>
    <property type="project" value="InterPro"/>
</dbReference>
<proteinExistence type="inferred from homology"/>
<dbReference type="GO" id="GO:0005789">
    <property type="term" value="C:endoplasmic reticulum membrane"/>
    <property type="evidence" value="ECO:0007669"/>
    <property type="project" value="UniProtKB-SubCell"/>
</dbReference>
<dbReference type="GO" id="GO:0004497">
    <property type="term" value="F:monooxygenase activity"/>
    <property type="evidence" value="ECO:0007669"/>
    <property type="project" value="UniProtKB-KW"/>
</dbReference>
<dbReference type="PROSITE" id="PS00086">
    <property type="entry name" value="CYTOCHROME_P450"/>
    <property type="match status" value="1"/>
</dbReference>
<dbReference type="SUPFAM" id="SSF48264">
    <property type="entry name" value="Cytochrome P450"/>
    <property type="match status" value="1"/>
</dbReference>
<dbReference type="Pfam" id="PF00067">
    <property type="entry name" value="p450"/>
    <property type="match status" value="1"/>
</dbReference>
<organism evidence="16 17">
    <name type="scientific">Psylliodes chrysocephalus</name>
    <dbReference type="NCBI Taxonomy" id="3402493"/>
    <lineage>
        <taxon>Eukaryota</taxon>
        <taxon>Metazoa</taxon>
        <taxon>Ecdysozoa</taxon>
        <taxon>Arthropoda</taxon>
        <taxon>Hexapoda</taxon>
        <taxon>Insecta</taxon>
        <taxon>Pterygota</taxon>
        <taxon>Neoptera</taxon>
        <taxon>Endopterygota</taxon>
        <taxon>Coleoptera</taxon>
        <taxon>Polyphaga</taxon>
        <taxon>Cucujiformia</taxon>
        <taxon>Chrysomeloidea</taxon>
        <taxon>Chrysomelidae</taxon>
        <taxon>Galerucinae</taxon>
        <taxon>Alticini</taxon>
        <taxon>Psylliodes</taxon>
    </lineage>
</organism>
<evidence type="ECO:0000256" key="14">
    <source>
        <dbReference type="RuleBase" id="RU000461"/>
    </source>
</evidence>
<dbReference type="PANTHER" id="PTHR24292">
    <property type="entry name" value="CYTOCHROME P450"/>
    <property type="match status" value="1"/>
</dbReference>
<evidence type="ECO:0000256" key="1">
    <source>
        <dbReference type="ARBA" id="ARBA00001971"/>
    </source>
</evidence>
<keyword evidence="5 13" id="KW-0349">Heme</keyword>
<evidence type="ECO:0000256" key="3">
    <source>
        <dbReference type="ARBA" id="ARBA00004406"/>
    </source>
</evidence>